<evidence type="ECO:0000256" key="2">
    <source>
        <dbReference type="ARBA" id="ARBA00022695"/>
    </source>
</evidence>
<evidence type="ECO:0000256" key="1">
    <source>
        <dbReference type="ARBA" id="ARBA00022679"/>
    </source>
</evidence>
<keyword evidence="1" id="KW-0808">Transferase</keyword>
<dbReference type="Proteomes" id="UP000731465">
    <property type="component" value="Unassembled WGS sequence"/>
</dbReference>
<proteinExistence type="predicted"/>
<name>A0ABS7DHW5_9GAMM</name>
<gene>
    <name evidence="4" type="ORF">J5V48_08260</name>
</gene>
<feature type="domain" description="Nucleotidyl transferase" evidence="3">
    <location>
        <begin position="2"/>
        <end position="126"/>
    </location>
</feature>
<protein>
    <submittedName>
        <fullName evidence="4">Nucleotidyltransferase family protein</fullName>
    </submittedName>
</protein>
<dbReference type="PANTHER" id="PTHR43584">
    <property type="entry name" value="NUCLEOTIDYL TRANSFERASE"/>
    <property type="match status" value="1"/>
</dbReference>
<dbReference type="CDD" id="cd06422">
    <property type="entry name" value="NTP_transferase_like_1"/>
    <property type="match status" value="1"/>
</dbReference>
<dbReference type="Pfam" id="PF00483">
    <property type="entry name" value="NTP_transferase"/>
    <property type="match status" value="1"/>
</dbReference>
<dbReference type="PANTHER" id="PTHR43584:SF8">
    <property type="entry name" value="N-ACETYLMURAMATE ALPHA-1-PHOSPHATE URIDYLYLTRANSFERASE"/>
    <property type="match status" value="1"/>
</dbReference>
<sequence>MKAMILAAGRGERLRPITDTIPKPLVEVGQIPLLVHHINKLKKAGITDILVNSAHLSEKIVSYLKDGSSFGVNITHSVEGPGGLETAGGIINALSFFEGQDFLVVNGDTFIDADYSQFLVPVKDDTCAHLFLTENPKHNQKGDFDLLENGECTKGSMYTFSGAARYQSSAFEGYEVSKLKLSVLFEKWSKEHKMKGQLLKGRWFDVGTIERLEEVNTYYKENCDV</sequence>
<accession>A0ABS7DHW5</accession>
<dbReference type="SUPFAM" id="SSF53448">
    <property type="entry name" value="Nucleotide-diphospho-sugar transferases"/>
    <property type="match status" value="1"/>
</dbReference>
<reference evidence="4 5" key="1">
    <citation type="submission" date="2021-03" db="EMBL/GenBank/DDBJ databases">
        <title>Succinivibrio sp. nov. isolated from feces of cow.</title>
        <authorList>
            <person name="Choi J.-Y."/>
        </authorList>
    </citation>
    <scope>NUCLEOTIDE SEQUENCE [LARGE SCALE GENOMIC DNA]</scope>
    <source>
        <strain evidence="4 5">AGMB01872</strain>
    </source>
</reference>
<keyword evidence="5" id="KW-1185">Reference proteome</keyword>
<organism evidence="4 5">
    <name type="scientific">Succinivibrio faecicola</name>
    <dbReference type="NCBI Taxonomy" id="2820300"/>
    <lineage>
        <taxon>Bacteria</taxon>
        <taxon>Pseudomonadati</taxon>
        <taxon>Pseudomonadota</taxon>
        <taxon>Gammaproteobacteria</taxon>
        <taxon>Aeromonadales</taxon>
        <taxon>Succinivibrionaceae</taxon>
        <taxon>Succinivibrio</taxon>
    </lineage>
</organism>
<comment type="caution">
    <text evidence="4">The sequence shown here is derived from an EMBL/GenBank/DDBJ whole genome shotgun (WGS) entry which is preliminary data.</text>
</comment>
<dbReference type="RefSeq" id="WP_219938110.1">
    <property type="nucleotide sequence ID" value="NZ_JAGFNY010000034.1"/>
</dbReference>
<dbReference type="EMBL" id="JAGFNY010000034">
    <property type="protein sequence ID" value="MBW7570885.1"/>
    <property type="molecule type" value="Genomic_DNA"/>
</dbReference>
<evidence type="ECO:0000313" key="5">
    <source>
        <dbReference type="Proteomes" id="UP000731465"/>
    </source>
</evidence>
<dbReference type="Gene3D" id="3.90.550.10">
    <property type="entry name" value="Spore Coat Polysaccharide Biosynthesis Protein SpsA, Chain A"/>
    <property type="match status" value="1"/>
</dbReference>
<evidence type="ECO:0000313" key="4">
    <source>
        <dbReference type="EMBL" id="MBW7570885.1"/>
    </source>
</evidence>
<dbReference type="InterPro" id="IPR005835">
    <property type="entry name" value="NTP_transferase_dom"/>
</dbReference>
<dbReference type="InterPro" id="IPR029044">
    <property type="entry name" value="Nucleotide-diphossugar_trans"/>
</dbReference>
<keyword evidence="2" id="KW-0548">Nucleotidyltransferase</keyword>
<dbReference type="InterPro" id="IPR050065">
    <property type="entry name" value="GlmU-like"/>
</dbReference>
<evidence type="ECO:0000259" key="3">
    <source>
        <dbReference type="Pfam" id="PF00483"/>
    </source>
</evidence>